<keyword evidence="2" id="KW-0732">Signal</keyword>
<dbReference type="RefSeq" id="WP_204915505.1">
    <property type="nucleotide sequence ID" value="NZ_JAFEUP010000002.1"/>
</dbReference>
<evidence type="ECO:0000256" key="1">
    <source>
        <dbReference type="SAM" id="MobiDB-lite"/>
    </source>
</evidence>
<comment type="caution">
    <text evidence="3">The sequence shown here is derived from an EMBL/GenBank/DDBJ whole genome shotgun (WGS) entry which is preliminary data.</text>
</comment>
<keyword evidence="4" id="KW-1185">Reference proteome</keyword>
<dbReference type="PROSITE" id="PS51257">
    <property type="entry name" value="PROKAR_LIPOPROTEIN"/>
    <property type="match status" value="1"/>
</dbReference>
<accession>A0ABS2IEN1</accession>
<evidence type="ECO:0008006" key="5">
    <source>
        <dbReference type="Google" id="ProtNLM"/>
    </source>
</evidence>
<evidence type="ECO:0000256" key="2">
    <source>
        <dbReference type="SAM" id="SignalP"/>
    </source>
</evidence>
<protein>
    <recommendedName>
        <fullName evidence="5">Lipoprotein</fullName>
    </recommendedName>
</protein>
<feature type="region of interest" description="Disordered" evidence="1">
    <location>
        <begin position="79"/>
        <end position="108"/>
    </location>
</feature>
<name>A0ABS2IEN1_9GAMM</name>
<organism evidence="3 4">
    <name type="scientific">Zestomonas insulae</name>
    <dbReference type="NCBI Taxonomy" id="2809017"/>
    <lineage>
        <taxon>Bacteria</taxon>
        <taxon>Pseudomonadati</taxon>
        <taxon>Pseudomonadota</taxon>
        <taxon>Gammaproteobacteria</taxon>
        <taxon>Pseudomonadales</taxon>
        <taxon>Pseudomonadaceae</taxon>
        <taxon>Zestomonas</taxon>
    </lineage>
</organism>
<reference evidence="3 4" key="1">
    <citation type="submission" date="2021-02" db="EMBL/GenBank/DDBJ databases">
        <authorList>
            <person name="Lee D.-H."/>
        </authorList>
    </citation>
    <scope>NUCLEOTIDE SEQUENCE [LARGE SCALE GENOMIC DNA]</scope>
    <source>
        <strain evidence="3 4">UL073</strain>
    </source>
</reference>
<dbReference type="EMBL" id="JAFEUP010000002">
    <property type="protein sequence ID" value="MBM7060382.1"/>
    <property type="molecule type" value="Genomic_DNA"/>
</dbReference>
<gene>
    <name evidence="3" type="ORF">JQX08_06660</name>
</gene>
<evidence type="ECO:0000313" key="3">
    <source>
        <dbReference type="EMBL" id="MBM7060382.1"/>
    </source>
</evidence>
<evidence type="ECO:0000313" key="4">
    <source>
        <dbReference type="Proteomes" id="UP000717995"/>
    </source>
</evidence>
<feature type="region of interest" description="Disordered" evidence="1">
    <location>
        <begin position="121"/>
        <end position="161"/>
    </location>
</feature>
<dbReference type="Proteomes" id="UP000717995">
    <property type="component" value="Unassembled WGS sequence"/>
</dbReference>
<feature type="signal peptide" evidence="2">
    <location>
        <begin position="1"/>
        <end position="21"/>
    </location>
</feature>
<feature type="chain" id="PRO_5045643082" description="Lipoprotein" evidence="2">
    <location>
        <begin position="22"/>
        <end position="161"/>
    </location>
</feature>
<sequence length="161" mass="19398">MYCRSLMLTCLTLLLGGCASYDYYDYDPYPRRYSEVRSVPVYPVYGGPVLYGSNFETRSYNSYPRNYNVQRHYSDQRYDNRRYDNRGYDQRRYDQQRHGQPRYYRGQDGRVYPYQQLRGHDRPRYVAPPKNAQKHYQHNGSGYRQDMRSAPPGSYRGGPRY</sequence>
<feature type="compositionally biased region" description="Basic and acidic residues" evidence="1">
    <location>
        <begin position="79"/>
        <end position="97"/>
    </location>
</feature>
<proteinExistence type="predicted"/>